<evidence type="ECO:0000256" key="2">
    <source>
        <dbReference type="ARBA" id="ARBA00023002"/>
    </source>
</evidence>
<feature type="domain" description="Ketoreductase" evidence="5">
    <location>
        <begin position="14"/>
        <end position="214"/>
    </location>
</feature>
<dbReference type="PRINTS" id="PR00080">
    <property type="entry name" value="SDRFAMILY"/>
</dbReference>
<dbReference type="PANTHER" id="PTHR24322:SF736">
    <property type="entry name" value="RETINOL DEHYDROGENASE 10"/>
    <property type="match status" value="1"/>
</dbReference>
<evidence type="ECO:0000313" key="6">
    <source>
        <dbReference type="EMBL" id="MEO9246394.1"/>
    </source>
</evidence>
<dbReference type="EMBL" id="JBDXMX010000001">
    <property type="protein sequence ID" value="MEO9246394.1"/>
    <property type="molecule type" value="Genomic_DNA"/>
</dbReference>
<keyword evidence="2" id="KW-0560">Oxidoreductase</keyword>
<evidence type="ECO:0000256" key="1">
    <source>
        <dbReference type="ARBA" id="ARBA00006484"/>
    </source>
</evidence>
<protein>
    <submittedName>
        <fullName evidence="6">SDR family oxidoreductase</fullName>
    </submittedName>
</protein>
<dbReference type="InterPro" id="IPR036291">
    <property type="entry name" value="NAD(P)-bd_dom_sf"/>
</dbReference>
<organism evidence="6 7">
    <name type="scientific">Citricoccus nitrophenolicus</name>
    <dbReference type="NCBI Taxonomy" id="863575"/>
    <lineage>
        <taxon>Bacteria</taxon>
        <taxon>Bacillati</taxon>
        <taxon>Actinomycetota</taxon>
        <taxon>Actinomycetes</taxon>
        <taxon>Micrococcales</taxon>
        <taxon>Micrococcaceae</taxon>
        <taxon>Citricoccus</taxon>
    </lineage>
</organism>
<dbReference type="Proteomes" id="UP001484097">
    <property type="component" value="Unassembled WGS sequence"/>
</dbReference>
<keyword evidence="7" id="KW-1185">Reference proteome</keyword>
<dbReference type="Pfam" id="PF00106">
    <property type="entry name" value="adh_short"/>
    <property type="match status" value="1"/>
</dbReference>
<dbReference type="SMART" id="SM00822">
    <property type="entry name" value="PKS_KR"/>
    <property type="match status" value="1"/>
</dbReference>
<feature type="compositionally biased region" description="Polar residues" evidence="4">
    <location>
        <begin position="282"/>
        <end position="293"/>
    </location>
</feature>
<gene>
    <name evidence="6" type="ORF">ABDK96_01705</name>
</gene>
<evidence type="ECO:0000313" key="7">
    <source>
        <dbReference type="Proteomes" id="UP001484097"/>
    </source>
</evidence>
<comment type="caution">
    <text evidence="6">The sequence shown here is derived from an EMBL/GenBank/DDBJ whole genome shotgun (WGS) entry which is preliminary data.</text>
</comment>
<dbReference type="RefSeq" id="WP_347918403.1">
    <property type="nucleotide sequence ID" value="NZ_JBDXMX010000001.1"/>
</dbReference>
<dbReference type="Gene3D" id="3.40.50.720">
    <property type="entry name" value="NAD(P)-binding Rossmann-like Domain"/>
    <property type="match status" value="1"/>
</dbReference>
<dbReference type="SUPFAM" id="SSF51735">
    <property type="entry name" value="NAD(P)-binding Rossmann-fold domains"/>
    <property type="match status" value="1"/>
</dbReference>
<proteinExistence type="inferred from homology"/>
<dbReference type="InterPro" id="IPR002347">
    <property type="entry name" value="SDR_fam"/>
</dbReference>
<accession>A0ABV0IE27</accession>
<dbReference type="InterPro" id="IPR020904">
    <property type="entry name" value="Sc_DH/Rdtase_CS"/>
</dbReference>
<feature type="region of interest" description="Disordered" evidence="4">
    <location>
        <begin position="267"/>
        <end position="293"/>
    </location>
</feature>
<sequence>MRRAQTPGFRWSGTRVLITGGGSGIGRLMALEAARRGAEVIVWDLSEPAGRGTADAITERGGTARAYGVDVTDRQAVGRTAEETGPVDVVINNAGVVSGARLLDIPAESIERTVNVNILALYWVTRAFLGGMIARGHGSVVTIASAAGLTGVARQTDYSASKWAAIGFTESLRNELRADGHPVNTLVVCPFYIDTGMFAGVRSRFPRLLPILDPDEVTLKVIDAIEAGRRQLVLPPLVRAVPVLRALPVAAFDRILDVLGVNQTMDHFTGRPGGAQPPAKGGSTSTRESSPTG</sequence>
<dbReference type="CDD" id="cd05339">
    <property type="entry name" value="17beta-HSDXI-like_SDR_c"/>
    <property type="match status" value="1"/>
</dbReference>
<reference evidence="6 7" key="1">
    <citation type="submission" date="2024-05" db="EMBL/GenBank/DDBJ databases">
        <authorList>
            <person name="Yi C."/>
        </authorList>
    </citation>
    <scope>NUCLEOTIDE SEQUENCE [LARGE SCALE GENOMIC DNA]</scope>
    <source>
        <strain evidence="6 7">XS13</strain>
    </source>
</reference>
<evidence type="ECO:0000259" key="5">
    <source>
        <dbReference type="SMART" id="SM00822"/>
    </source>
</evidence>
<dbReference type="PROSITE" id="PS00061">
    <property type="entry name" value="ADH_SHORT"/>
    <property type="match status" value="1"/>
</dbReference>
<comment type="similarity">
    <text evidence="1 3">Belongs to the short-chain dehydrogenases/reductases (SDR) family.</text>
</comment>
<name>A0ABV0IE27_9MICC</name>
<evidence type="ECO:0000256" key="4">
    <source>
        <dbReference type="SAM" id="MobiDB-lite"/>
    </source>
</evidence>
<dbReference type="PANTHER" id="PTHR24322">
    <property type="entry name" value="PKSB"/>
    <property type="match status" value="1"/>
</dbReference>
<evidence type="ECO:0000256" key="3">
    <source>
        <dbReference type="RuleBase" id="RU000363"/>
    </source>
</evidence>
<dbReference type="PRINTS" id="PR00081">
    <property type="entry name" value="GDHRDH"/>
</dbReference>
<dbReference type="InterPro" id="IPR057326">
    <property type="entry name" value="KR_dom"/>
</dbReference>